<accession>A0A5C4MDG0</accession>
<dbReference type="Pfam" id="PF14230">
    <property type="entry name" value="DUF4333"/>
    <property type="match status" value="1"/>
</dbReference>
<gene>
    <name evidence="4" type="ORF">FHE65_05595</name>
    <name evidence="3" type="ORF">FHE65_32305</name>
</gene>
<dbReference type="OrthoDB" id="3830284at2"/>
<sequence length="98" mass="10271">MRLRPAVALVPVALVLAACGHAPMTEKSVEEKASEEMGKQIGLAPIVDCPGDLESRAGATMSCQLSDPNGSDKKFTMTVRVVSLKNGVAKLDFALDEG</sequence>
<evidence type="ECO:0000259" key="2">
    <source>
        <dbReference type="Pfam" id="PF14230"/>
    </source>
</evidence>
<dbReference type="InterPro" id="IPR025637">
    <property type="entry name" value="DUF4333"/>
</dbReference>
<evidence type="ECO:0000256" key="1">
    <source>
        <dbReference type="SAM" id="SignalP"/>
    </source>
</evidence>
<comment type="caution">
    <text evidence="3">The sequence shown here is derived from an EMBL/GenBank/DDBJ whole genome shotgun (WGS) entry which is preliminary data.</text>
</comment>
<protein>
    <submittedName>
        <fullName evidence="3">DUF4333 domain-containing protein</fullName>
    </submittedName>
</protein>
<feature type="signal peptide" evidence="1">
    <location>
        <begin position="1"/>
        <end position="17"/>
    </location>
</feature>
<dbReference type="Proteomes" id="UP000306740">
    <property type="component" value="Unassembled WGS sequence"/>
</dbReference>
<dbReference type="EMBL" id="VDFR01000025">
    <property type="protein sequence ID" value="TNC49415.1"/>
    <property type="molecule type" value="Genomic_DNA"/>
</dbReference>
<reference evidence="3 5" key="1">
    <citation type="submission" date="2019-05" db="EMBL/GenBank/DDBJ databases">
        <title>Mumia sp. nov., isolated from the intestinal contents of plateau pika (Ochotona curzoniae) in the Qinghai-Tibet plateau of China.</title>
        <authorList>
            <person name="Tian Z."/>
        </authorList>
    </citation>
    <scope>NUCLEOTIDE SEQUENCE [LARGE SCALE GENOMIC DNA]</scope>
    <source>
        <strain evidence="5">527</strain>
        <strain evidence="3">Z527</strain>
    </source>
</reference>
<feature type="chain" id="PRO_5038242821" evidence="1">
    <location>
        <begin position="18"/>
        <end position="98"/>
    </location>
</feature>
<proteinExistence type="predicted"/>
<feature type="domain" description="DUF4333" evidence="2">
    <location>
        <begin position="18"/>
        <end position="80"/>
    </location>
</feature>
<keyword evidence="1" id="KW-0732">Signal</keyword>
<dbReference type="EMBL" id="VDFR01000210">
    <property type="protein sequence ID" value="TNC30938.1"/>
    <property type="molecule type" value="Genomic_DNA"/>
</dbReference>
<dbReference type="RefSeq" id="WP_139087740.1">
    <property type="nucleotide sequence ID" value="NZ_VDFR01000025.1"/>
</dbReference>
<dbReference type="PROSITE" id="PS51257">
    <property type="entry name" value="PROKAR_LIPOPROTEIN"/>
    <property type="match status" value="1"/>
</dbReference>
<name>A0A5C4MDG0_9ACTN</name>
<evidence type="ECO:0000313" key="4">
    <source>
        <dbReference type="EMBL" id="TNC49415.1"/>
    </source>
</evidence>
<dbReference type="AlphaFoldDB" id="A0A5C4MDG0"/>
<evidence type="ECO:0000313" key="5">
    <source>
        <dbReference type="Proteomes" id="UP000306740"/>
    </source>
</evidence>
<organism evidence="3 5">
    <name type="scientific">Mumia zhuanghuii</name>
    <dbReference type="NCBI Taxonomy" id="2585211"/>
    <lineage>
        <taxon>Bacteria</taxon>
        <taxon>Bacillati</taxon>
        <taxon>Actinomycetota</taxon>
        <taxon>Actinomycetes</taxon>
        <taxon>Propionibacteriales</taxon>
        <taxon>Nocardioidaceae</taxon>
        <taxon>Mumia</taxon>
    </lineage>
</organism>
<evidence type="ECO:0000313" key="3">
    <source>
        <dbReference type="EMBL" id="TNC30938.1"/>
    </source>
</evidence>